<dbReference type="Pfam" id="PF05721">
    <property type="entry name" value="PhyH"/>
    <property type="match status" value="1"/>
</dbReference>
<dbReference type="PANTHER" id="PTHR31630:SF6">
    <property type="entry name" value="PHYTANOYL-COA DIOXYGENASE-RELATED"/>
    <property type="match status" value="1"/>
</dbReference>
<accession>A0AAN9U416</accession>
<proteinExistence type="predicted"/>
<feature type="region of interest" description="Disordered" evidence="1">
    <location>
        <begin position="250"/>
        <end position="290"/>
    </location>
</feature>
<gene>
    <name evidence="2" type="ORF">SLS53_006698</name>
</gene>
<name>A0AAN9U416_9PEZI</name>
<protein>
    <recommendedName>
        <fullName evidence="4">Phytanoyl-CoA dioxygenase</fullName>
    </recommendedName>
</protein>
<dbReference type="AlphaFoldDB" id="A0AAN9U416"/>
<sequence length="302" mass="34500">MSSSTPDWQLKLERDGYVVLPNRIPLEDSAEFREEALRWLEKFPHGFKRDDRSTWTSEHLPWSIIEAFAQIWGTDDLIASFDGINVTLPVNAETGRTDIEPNEAWPHMDQNPRKYDRFELYQGIANLAPNGPDDGGLCVLKGSHLLHKEHFTSIGGFRPEQDTGEKENGYKFTAEDAAWYKDQGCEEIKITAAEGDLIIWDSRLIHWNSSPVGKQIRFATYVCYCPRSLASEEDLARKLEVFQARKSTTHWPQQNVVPADRPNNKFAIPRRPDDSPDPANRTRPFVEPEETPAILRLVGVRA</sequence>
<keyword evidence="3" id="KW-1185">Reference proteome</keyword>
<comment type="caution">
    <text evidence="2">The sequence shown here is derived from an EMBL/GenBank/DDBJ whole genome shotgun (WGS) entry which is preliminary data.</text>
</comment>
<evidence type="ECO:0000256" key="1">
    <source>
        <dbReference type="SAM" id="MobiDB-lite"/>
    </source>
</evidence>
<evidence type="ECO:0008006" key="4">
    <source>
        <dbReference type="Google" id="ProtNLM"/>
    </source>
</evidence>
<evidence type="ECO:0000313" key="3">
    <source>
        <dbReference type="Proteomes" id="UP001320245"/>
    </source>
</evidence>
<dbReference type="SUPFAM" id="SSF51197">
    <property type="entry name" value="Clavaminate synthase-like"/>
    <property type="match status" value="1"/>
</dbReference>
<dbReference type="Proteomes" id="UP001320245">
    <property type="component" value="Unassembled WGS sequence"/>
</dbReference>
<dbReference type="EMBL" id="JAJSPL020000031">
    <property type="protein sequence ID" value="KAK7736943.1"/>
    <property type="molecule type" value="Genomic_DNA"/>
</dbReference>
<evidence type="ECO:0000313" key="2">
    <source>
        <dbReference type="EMBL" id="KAK7736943.1"/>
    </source>
</evidence>
<organism evidence="2 3">
    <name type="scientific">Cytospora paraplurivora</name>
    <dbReference type="NCBI Taxonomy" id="2898453"/>
    <lineage>
        <taxon>Eukaryota</taxon>
        <taxon>Fungi</taxon>
        <taxon>Dikarya</taxon>
        <taxon>Ascomycota</taxon>
        <taxon>Pezizomycotina</taxon>
        <taxon>Sordariomycetes</taxon>
        <taxon>Sordariomycetidae</taxon>
        <taxon>Diaporthales</taxon>
        <taxon>Cytosporaceae</taxon>
        <taxon>Cytospora</taxon>
    </lineage>
</organism>
<reference evidence="2 3" key="1">
    <citation type="journal article" date="2023" name="PLoS ONE">
        <title>Cytospora paraplurivora sp. nov. isolated from orchards with fruit tree decline syndrome in Ontario, Canada.</title>
        <authorList>
            <person name="Ilyukhin E."/>
            <person name="Nguyen H.D.T."/>
            <person name="Castle A.J."/>
            <person name="Ellouze W."/>
        </authorList>
    </citation>
    <scope>NUCLEOTIDE SEQUENCE [LARGE SCALE GENOMIC DNA]</scope>
    <source>
        <strain evidence="2 3">FDS-564</strain>
    </source>
</reference>
<dbReference type="Gene3D" id="2.60.120.620">
    <property type="entry name" value="q2cbj1_9rhob like domain"/>
    <property type="match status" value="1"/>
</dbReference>
<dbReference type="PANTHER" id="PTHR31630">
    <property type="entry name" value="PHYTANOYL-COA DIOXYGENASE-RELATED-RELATED"/>
    <property type="match status" value="1"/>
</dbReference>
<dbReference type="InterPro" id="IPR008775">
    <property type="entry name" value="Phytyl_CoA_dOase-like"/>
</dbReference>